<keyword evidence="1" id="KW-1133">Transmembrane helix</keyword>
<evidence type="ECO:0000313" key="2">
    <source>
        <dbReference type="EMBL" id="KGX86780.1"/>
    </source>
</evidence>
<feature type="transmembrane region" description="Helical" evidence="1">
    <location>
        <begin position="238"/>
        <end position="256"/>
    </location>
</feature>
<keyword evidence="1" id="KW-0472">Membrane</keyword>
<keyword evidence="1" id="KW-0812">Transmembrane</keyword>
<evidence type="ECO:0000256" key="1">
    <source>
        <dbReference type="SAM" id="Phobius"/>
    </source>
</evidence>
<dbReference type="STRING" id="1385512.N784_04025"/>
<feature type="transmembrane region" description="Helical" evidence="1">
    <location>
        <begin position="21"/>
        <end position="39"/>
    </location>
</feature>
<dbReference type="PANTHER" id="PTHR37305">
    <property type="entry name" value="INTEGRAL MEMBRANE PROTEIN-RELATED"/>
    <property type="match status" value="1"/>
</dbReference>
<proteinExistence type="predicted"/>
<dbReference type="PANTHER" id="PTHR37305:SF1">
    <property type="entry name" value="MEMBRANE PROTEIN"/>
    <property type="match status" value="1"/>
</dbReference>
<name>A0A0A5G6Q1_9BACI</name>
<feature type="transmembrane region" description="Helical" evidence="1">
    <location>
        <begin position="112"/>
        <end position="135"/>
    </location>
</feature>
<feature type="transmembrane region" description="Helical" evidence="1">
    <location>
        <begin position="210"/>
        <end position="231"/>
    </location>
</feature>
<dbReference type="GO" id="GO:0140359">
    <property type="term" value="F:ABC-type transporter activity"/>
    <property type="evidence" value="ECO:0007669"/>
    <property type="project" value="InterPro"/>
</dbReference>
<feature type="transmembrane region" description="Helical" evidence="1">
    <location>
        <begin position="287"/>
        <end position="308"/>
    </location>
</feature>
<dbReference type="GO" id="GO:0005886">
    <property type="term" value="C:plasma membrane"/>
    <property type="evidence" value="ECO:0007669"/>
    <property type="project" value="UniProtKB-SubCell"/>
</dbReference>
<comment type="caution">
    <text evidence="2">The sequence shown here is derived from an EMBL/GenBank/DDBJ whole genome shotgun (WGS) entry which is preliminary data.</text>
</comment>
<dbReference type="EMBL" id="AVPG01000011">
    <property type="protein sequence ID" value="KGX86780.1"/>
    <property type="molecule type" value="Genomic_DNA"/>
</dbReference>
<keyword evidence="3" id="KW-1185">Reference proteome</keyword>
<dbReference type="AlphaFoldDB" id="A0A0A5G6Q1"/>
<gene>
    <name evidence="2" type="ORF">N784_04025</name>
</gene>
<evidence type="ECO:0008006" key="4">
    <source>
        <dbReference type="Google" id="ProtNLM"/>
    </source>
</evidence>
<sequence length="315" mass="35531">MGKFFSLCRNECMKLIRKKGTMAMAIILLVAVLGAAGLTKWSMSLYEEEIDWKGQIQADIESQEANIESEEESIYKYKLAEEKIQIAQYQLEEGIKPIQPGTFWGFMKDSEMLFSFILLFAIIIASGIMASEFSSGTIKLLTIRPVSRGKILWSKYVTTIVMSFSFMVLLIILSALAGILFFPYEGAQSFIVSQGDVVAVSPIVTIAQSYAYSFVSVIIFITIAFMISVIFRSNAMAVGITMFTLFTAPAAIMFFMKYDWVKYILFTHSDFSQYLSGYLTIPENEPVFSIIVIALYVIVFNVITYFTFTKRDIAV</sequence>
<accession>A0A0A5G6Q1</accession>
<reference evidence="2 3" key="1">
    <citation type="submission" date="2013-08" db="EMBL/GenBank/DDBJ databases">
        <authorList>
            <person name="Huang J."/>
            <person name="Wang G."/>
        </authorList>
    </citation>
    <scope>NUCLEOTIDE SEQUENCE [LARGE SCALE GENOMIC DNA]</scope>
    <source>
        <strain evidence="2 3">JSM 072002</strain>
    </source>
</reference>
<feature type="transmembrane region" description="Helical" evidence="1">
    <location>
        <begin position="156"/>
        <end position="182"/>
    </location>
</feature>
<dbReference type="RefSeq" id="WP_052127220.1">
    <property type="nucleotide sequence ID" value="NZ_AVPG01000011.1"/>
</dbReference>
<dbReference type="eggNOG" id="COG1277">
    <property type="taxonomic scope" value="Bacteria"/>
</dbReference>
<evidence type="ECO:0000313" key="3">
    <source>
        <dbReference type="Proteomes" id="UP000030401"/>
    </source>
</evidence>
<dbReference type="Proteomes" id="UP000030401">
    <property type="component" value="Unassembled WGS sequence"/>
</dbReference>
<dbReference type="Pfam" id="PF12679">
    <property type="entry name" value="ABC2_membrane_2"/>
    <property type="match status" value="1"/>
</dbReference>
<protein>
    <recommendedName>
        <fullName evidence="4">ABC transporter permease</fullName>
    </recommendedName>
</protein>
<organism evidence="2 3">
    <name type="scientific">Pontibacillus litoralis JSM 072002</name>
    <dbReference type="NCBI Taxonomy" id="1385512"/>
    <lineage>
        <taxon>Bacteria</taxon>
        <taxon>Bacillati</taxon>
        <taxon>Bacillota</taxon>
        <taxon>Bacilli</taxon>
        <taxon>Bacillales</taxon>
        <taxon>Bacillaceae</taxon>
        <taxon>Pontibacillus</taxon>
    </lineage>
</organism>